<evidence type="ECO:0000313" key="14">
    <source>
        <dbReference type="EMBL" id="TCX60561.1"/>
    </source>
</evidence>
<dbReference type="PANTHER" id="PTHR33121">
    <property type="entry name" value="CYCLIC DI-GMP PHOSPHODIESTERASE PDEF"/>
    <property type="match status" value="1"/>
</dbReference>
<dbReference type="PANTHER" id="PTHR33121:SF79">
    <property type="entry name" value="CYCLIC DI-GMP PHOSPHODIESTERASE PDED-RELATED"/>
    <property type="match status" value="1"/>
</dbReference>
<comment type="subcellular location">
    <subcellularLocation>
        <location evidence="1">Cell membrane</location>
        <topology evidence="1">Multi-pass membrane protein</topology>
    </subcellularLocation>
</comment>
<dbReference type="CDD" id="cd01948">
    <property type="entry name" value="EAL"/>
    <property type="match status" value="1"/>
</dbReference>
<evidence type="ECO:0000256" key="5">
    <source>
        <dbReference type="ARBA" id="ARBA00022692"/>
    </source>
</evidence>
<dbReference type="EMBL" id="SDCN01000058">
    <property type="protein sequence ID" value="TCX60561.1"/>
    <property type="molecule type" value="Genomic_DNA"/>
</dbReference>
<dbReference type="GO" id="GO:0005886">
    <property type="term" value="C:plasma membrane"/>
    <property type="evidence" value="ECO:0007669"/>
    <property type="project" value="UniProtKB-SubCell"/>
</dbReference>
<reference evidence="12" key="1">
    <citation type="submission" date="2019-01" db="EMBL/GenBank/DDBJ databases">
        <authorList>
            <person name="Lista F."/>
            <person name="Anselmo A."/>
        </authorList>
    </citation>
    <scope>NUCLEOTIDE SEQUENCE</scope>
    <source>
        <strain evidence="13">15S</strain>
        <strain evidence="12">24S</strain>
        <strain evidence="14">9S</strain>
    </source>
</reference>
<name>A0A483E9L5_KLEPN</name>
<evidence type="ECO:0000256" key="2">
    <source>
        <dbReference type="ARBA" id="ARBA00012282"/>
    </source>
</evidence>
<dbReference type="AlphaFoldDB" id="A0A483E9L5"/>
<dbReference type="InterPro" id="IPR001633">
    <property type="entry name" value="EAL_dom"/>
</dbReference>
<evidence type="ECO:0000256" key="10">
    <source>
        <dbReference type="SAM" id="Phobius"/>
    </source>
</evidence>
<accession>A0A483E9L5</accession>
<keyword evidence="8 10" id="KW-0472">Membrane</keyword>
<evidence type="ECO:0000256" key="8">
    <source>
        <dbReference type="ARBA" id="ARBA00023136"/>
    </source>
</evidence>
<keyword evidence="7 10" id="KW-1133">Transmembrane helix</keyword>
<dbReference type="EMBL" id="SDBY01000042">
    <property type="protein sequence ID" value="TCW71976.1"/>
    <property type="molecule type" value="Genomic_DNA"/>
</dbReference>
<dbReference type="Gene3D" id="3.20.20.450">
    <property type="entry name" value="EAL domain"/>
    <property type="match status" value="1"/>
</dbReference>
<evidence type="ECO:0000256" key="9">
    <source>
        <dbReference type="ARBA" id="ARBA00034290"/>
    </source>
</evidence>
<organism evidence="12">
    <name type="scientific">Klebsiella pneumoniae</name>
    <dbReference type="NCBI Taxonomy" id="573"/>
    <lineage>
        <taxon>Bacteria</taxon>
        <taxon>Pseudomonadati</taxon>
        <taxon>Pseudomonadota</taxon>
        <taxon>Gammaproteobacteria</taxon>
        <taxon>Enterobacterales</taxon>
        <taxon>Enterobacteriaceae</taxon>
        <taxon>Klebsiella/Raoultella group</taxon>
        <taxon>Klebsiella</taxon>
        <taxon>Klebsiella pneumoniae complex</taxon>
    </lineage>
</organism>
<proteinExistence type="predicted"/>
<keyword evidence="3" id="KW-1003">Cell membrane</keyword>
<dbReference type="EMBL" id="SDCH01000005">
    <property type="protein sequence ID" value="TCX21737.1"/>
    <property type="molecule type" value="Genomic_DNA"/>
</dbReference>
<evidence type="ECO:0000313" key="13">
    <source>
        <dbReference type="EMBL" id="TCX21737.1"/>
    </source>
</evidence>
<sequence length="502" mass="56312">MKKRVYLQILLPVLMTLIVLSVTNYFIVLSQKDYQSRVAERLLQYSERVAGQLADAIEVAESSGIAGCTPAGINLLRTIRQKNKYIDDIGIVNGNRILCTAGWGTLRSSILLSSPPYQTPSGYLLYPVRKDNVHLRNPGTVTIKHNIAVVSPALTFANVLNVNPDFYIALAVRNGQKQLFSLGKNYLALQATSGSPFRISTRHCSQIRDLCVTTNKPDGGVMSLSWMLIFLLSLFGIITGCWMVSLIDSALEAKNSLEKRFIRAVKKKDFYIEYQPIVQASDRVVVAYEALVRWQDRYFGRVSPELFIGLASRLKLYQKLSGFVTETALVEMQEHLRRNPSLRLSLNVGDNEMNDCQFLEQLVSGCRRLKIQLQQIKLEITESSRSESGLIAAFCQRAREYGFNISLDDFGTGTANIEWLTVLDFDEIKIDRIFIANIDDPVKRALLVSVVKGLRGTGKPLVFEGVETPAQFKFIRYLDKKALIQGWFTGKPAPIAALNIQV</sequence>
<dbReference type="SMART" id="SM00052">
    <property type="entry name" value="EAL"/>
    <property type="match status" value="1"/>
</dbReference>
<comment type="catalytic activity">
    <reaction evidence="9">
        <text>3',3'-c-di-GMP + H2O = 5'-phosphoguanylyl(3'-&gt;5')guanosine + H(+)</text>
        <dbReference type="Rhea" id="RHEA:24902"/>
        <dbReference type="ChEBI" id="CHEBI:15377"/>
        <dbReference type="ChEBI" id="CHEBI:15378"/>
        <dbReference type="ChEBI" id="CHEBI:58754"/>
        <dbReference type="ChEBI" id="CHEBI:58805"/>
        <dbReference type="EC" id="3.1.4.52"/>
    </reaction>
</comment>
<dbReference type="Pfam" id="PF12792">
    <property type="entry name" value="CSS-motif"/>
    <property type="match status" value="1"/>
</dbReference>
<dbReference type="EC" id="3.1.4.52" evidence="2"/>
<dbReference type="GO" id="GO:0071111">
    <property type="term" value="F:cyclic-guanylate-specific phosphodiesterase activity"/>
    <property type="evidence" value="ECO:0007669"/>
    <property type="project" value="UniProtKB-EC"/>
</dbReference>
<dbReference type="Pfam" id="PF00563">
    <property type="entry name" value="EAL"/>
    <property type="match status" value="1"/>
</dbReference>
<gene>
    <name evidence="13" type="ORF">ETE65_06365</name>
    <name evidence="14" type="ORF">ETE66_26915</name>
    <name evidence="12" type="ORF">ETE77_21615</name>
</gene>
<evidence type="ECO:0000256" key="7">
    <source>
        <dbReference type="ARBA" id="ARBA00022989"/>
    </source>
</evidence>
<comment type="caution">
    <text evidence="12">The sequence shown here is derived from an EMBL/GenBank/DDBJ whole genome shotgun (WGS) entry which is preliminary data.</text>
</comment>
<evidence type="ECO:0000256" key="3">
    <source>
        <dbReference type="ARBA" id="ARBA00022475"/>
    </source>
</evidence>
<protein>
    <recommendedName>
        <fullName evidence="2">cyclic-guanylate-specific phosphodiesterase</fullName>
        <ecNumber evidence="2">3.1.4.52</ecNumber>
    </recommendedName>
</protein>
<keyword evidence="6" id="KW-0378">Hydrolase</keyword>
<dbReference type="PROSITE" id="PS50883">
    <property type="entry name" value="EAL"/>
    <property type="match status" value="1"/>
</dbReference>
<dbReference type="InterPro" id="IPR050706">
    <property type="entry name" value="Cyclic-di-GMP_PDE-like"/>
</dbReference>
<keyword evidence="5 10" id="KW-0812">Transmembrane</keyword>
<keyword evidence="4" id="KW-0973">c-di-GMP</keyword>
<evidence type="ECO:0000259" key="11">
    <source>
        <dbReference type="PROSITE" id="PS50883"/>
    </source>
</evidence>
<evidence type="ECO:0000256" key="4">
    <source>
        <dbReference type="ARBA" id="ARBA00022636"/>
    </source>
</evidence>
<dbReference type="InterPro" id="IPR035919">
    <property type="entry name" value="EAL_sf"/>
</dbReference>
<feature type="transmembrane region" description="Helical" evidence="10">
    <location>
        <begin position="6"/>
        <end position="27"/>
    </location>
</feature>
<feature type="domain" description="EAL" evidence="11">
    <location>
        <begin position="254"/>
        <end position="502"/>
    </location>
</feature>
<feature type="transmembrane region" description="Helical" evidence="10">
    <location>
        <begin position="226"/>
        <end position="247"/>
    </location>
</feature>
<dbReference type="SUPFAM" id="SSF141868">
    <property type="entry name" value="EAL domain-like"/>
    <property type="match status" value="1"/>
</dbReference>
<dbReference type="RefSeq" id="WP_040203159.1">
    <property type="nucleotide sequence ID" value="NZ_NIFL01000010.1"/>
</dbReference>
<evidence type="ECO:0000313" key="12">
    <source>
        <dbReference type="EMBL" id="TCW71976.1"/>
    </source>
</evidence>
<dbReference type="InterPro" id="IPR024744">
    <property type="entry name" value="CSS-motif_dom"/>
</dbReference>
<evidence type="ECO:0000256" key="6">
    <source>
        <dbReference type="ARBA" id="ARBA00022801"/>
    </source>
</evidence>
<evidence type="ECO:0000256" key="1">
    <source>
        <dbReference type="ARBA" id="ARBA00004651"/>
    </source>
</evidence>